<dbReference type="Proteomes" id="UP000305675">
    <property type="component" value="Unassembled WGS sequence"/>
</dbReference>
<keyword evidence="1" id="KW-0378">Hydrolase</keyword>
<dbReference type="InterPro" id="IPR046336">
    <property type="entry name" value="Lon_prtase_N_sf"/>
</dbReference>
<name>A0A4U1BL46_9GAMM</name>
<proteinExistence type="predicted"/>
<dbReference type="EMBL" id="SWCJ01000011">
    <property type="protein sequence ID" value="TKB53653.1"/>
    <property type="molecule type" value="Genomic_DNA"/>
</dbReference>
<dbReference type="GO" id="GO:0008233">
    <property type="term" value="F:peptidase activity"/>
    <property type="evidence" value="ECO:0007669"/>
    <property type="project" value="UniProtKB-KW"/>
</dbReference>
<gene>
    <name evidence="1" type="ORF">FCL42_13830</name>
</gene>
<keyword evidence="1" id="KW-0645">Protease</keyword>
<sequence>MHRMTVALLPIDSPVLPEGRKELRMVTPGQSRVVAEHFRERLPLAVCVQRDDQQDLPCYPFGSLINILDFHQLDDGCLSLVIEGVHRFKVSKAWAAADGVWMGEGIIKSNWPALPMPGQFELLSEALVKLFEVRPELGELYANPHLDDACWVGQRWLEILPLLEQDAQELISAPDCRRTLNYVMSLILEPEVSS</sequence>
<dbReference type="Gene3D" id="1.10.4060.10">
    <property type="entry name" value="BPP1347 like domain"/>
    <property type="match status" value="1"/>
</dbReference>
<dbReference type="OrthoDB" id="8558970at2"/>
<protein>
    <submittedName>
        <fullName evidence="1">ATP-dependent protease</fullName>
    </submittedName>
</protein>
<evidence type="ECO:0000313" key="1">
    <source>
        <dbReference type="EMBL" id="TKB53653.1"/>
    </source>
</evidence>
<dbReference type="Gene3D" id="2.30.130.40">
    <property type="entry name" value="LON domain-like"/>
    <property type="match status" value="1"/>
</dbReference>
<dbReference type="RefSeq" id="WP_136864013.1">
    <property type="nucleotide sequence ID" value="NZ_SWCJ01000011.1"/>
</dbReference>
<dbReference type="SUPFAM" id="SSF88697">
    <property type="entry name" value="PUA domain-like"/>
    <property type="match status" value="1"/>
</dbReference>
<dbReference type="InterPro" id="IPR015947">
    <property type="entry name" value="PUA-like_sf"/>
</dbReference>
<organism evidence="1 2">
    <name type="scientific">Ferrimonas aestuarii</name>
    <dbReference type="NCBI Taxonomy" id="2569539"/>
    <lineage>
        <taxon>Bacteria</taxon>
        <taxon>Pseudomonadati</taxon>
        <taxon>Pseudomonadota</taxon>
        <taxon>Gammaproteobacteria</taxon>
        <taxon>Alteromonadales</taxon>
        <taxon>Ferrimonadaceae</taxon>
        <taxon>Ferrimonas</taxon>
    </lineage>
</organism>
<comment type="caution">
    <text evidence="1">The sequence shown here is derived from an EMBL/GenBank/DDBJ whole genome shotgun (WGS) entry which is preliminary data.</text>
</comment>
<keyword evidence="2" id="KW-1185">Reference proteome</keyword>
<evidence type="ECO:0000313" key="2">
    <source>
        <dbReference type="Proteomes" id="UP000305675"/>
    </source>
</evidence>
<dbReference type="GO" id="GO:0006508">
    <property type="term" value="P:proteolysis"/>
    <property type="evidence" value="ECO:0007669"/>
    <property type="project" value="UniProtKB-KW"/>
</dbReference>
<reference evidence="1 2" key="1">
    <citation type="submission" date="2019-04" db="EMBL/GenBank/DDBJ databases">
        <authorList>
            <person name="Hwang J.C."/>
        </authorList>
    </citation>
    <scope>NUCLEOTIDE SEQUENCE [LARGE SCALE GENOMIC DNA]</scope>
    <source>
        <strain evidence="1 2">IMCC35002</strain>
    </source>
</reference>
<dbReference type="AlphaFoldDB" id="A0A4U1BL46"/>
<accession>A0A4U1BL46</accession>